<gene>
    <name evidence="1" type="ORF">DYB32_004438</name>
</gene>
<evidence type="ECO:0000313" key="2">
    <source>
        <dbReference type="Proteomes" id="UP000285060"/>
    </source>
</evidence>
<protein>
    <submittedName>
        <fullName evidence="1">Uncharacterized protein</fullName>
    </submittedName>
</protein>
<dbReference type="VEuPathDB" id="FungiDB:H310_05259"/>
<accession>A0A3R6Z4V9</accession>
<reference evidence="1 2" key="1">
    <citation type="submission" date="2018-08" db="EMBL/GenBank/DDBJ databases">
        <title>Aphanomyces genome sequencing and annotation.</title>
        <authorList>
            <person name="Minardi D."/>
            <person name="Oidtmann B."/>
            <person name="Van Der Giezen M."/>
            <person name="Studholme D.J."/>
        </authorList>
    </citation>
    <scope>NUCLEOTIDE SEQUENCE [LARGE SCALE GENOMIC DNA]</scope>
    <source>
        <strain evidence="1 2">NJM0002</strain>
    </source>
</reference>
<sequence length="250" mass="28088">MKICSFLIPATTQRETDMATGDGGDAKGPSRVMSYHDRLVHFYTEHNPSMIPSIESLLRRYKGEEEALIQSVHIKYDVRDLVSDEAVDDIFENESLAGVFVGLQDFWVERLALTFQLHFTDPTRLEATFQGAFCGEFHGIKVKGDKGTRIPNAKWSQVASDFEFRGRWALLCEKEPTGWTLDQAKSTPVDFTAMNMQYRGGLGIPDALVQLILQDLVTNYITDIVAKSLPPELNKLMLRPTSGIEVRSPS</sequence>
<proteinExistence type="predicted"/>
<evidence type="ECO:0000313" key="1">
    <source>
        <dbReference type="EMBL" id="RHY30295.1"/>
    </source>
</evidence>
<keyword evidence="2" id="KW-1185">Reference proteome</keyword>
<dbReference type="Proteomes" id="UP000285060">
    <property type="component" value="Unassembled WGS sequence"/>
</dbReference>
<dbReference type="EMBL" id="QUSY01000333">
    <property type="protein sequence ID" value="RHY30295.1"/>
    <property type="molecule type" value="Genomic_DNA"/>
</dbReference>
<name>A0A3R6Z4V9_9STRA</name>
<dbReference type="AlphaFoldDB" id="A0A3R6Z4V9"/>
<comment type="caution">
    <text evidence="1">The sequence shown here is derived from an EMBL/GenBank/DDBJ whole genome shotgun (WGS) entry which is preliminary data.</text>
</comment>
<organism evidence="1 2">
    <name type="scientific">Aphanomyces invadans</name>
    <dbReference type="NCBI Taxonomy" id="157072"/>
    <lineage>
        <taxon>Eukaryota</taxon>
        <taxon>Sar</taxon>
        <taxon>Stramenopiles</taxon>
        <taxon>Oomycota</taxon>
        <taxon>Saprolegniomycetes</taxon>
        <taxon>Saprolegniales</taxon>
        <taxon>Verrucalvaceae</taxon>
        <taxon>Aphanomyces</taxon>
    </lineage>
</organism>